<dbReference type="InterPro" id="IPR003856">
    <property type="entry name" value="LPS_length_determ_N"/>
</dbReference>
<feature type="coiled-coil region" evidence="8">
    <location>
        <begin position="266"/>
        <end position="390"/>
    </location>
</feature>
<dbReference type="NCBIfam" id="TIGR01007">
    <property type="entry name" value="eps_fam"/>
    <property type="match status" value="1"/>
</dbReference>
<dbReference type="InterPro" id="IPR032807">
    <property type="entry name" value="GNVR"/>
</dbReference>
<dbReference type="SUPFAM" id="SSF52540">
    <property type="entry name" value="P-loop containing nucleoside triphosphate hydrolases"/>
    <property type="match status" value="1"/>
</dbReference>
<evidence type="ECO:0000256" key="7">
    <source>
        <dbReference type="ARBA" id="ARBA00023136"/>
    </source>
</evidence>
<organism evidence="13 14">
    <name type="scientific">Sphingomonas lenta</name>
    <dbReference type="NCBI Taxonomy" id="1141887"/>
    <lineage>
        <taxon>Bacteria</taxon>
        <taxon>Pseudomonadati</taxon>
        <taxon>Pseudomonadota</taxon>
        <taxon>Alphaproteobacteria</taxon>
        <taxon>Sphingomonadales</taxon>
        <taxon>Sphingomonadaceae</taxon>
        <taxon>Sphingomonas</taxon>
    </lineage>
</organism>
<dbReference type="InterPro" id="IPR027417">
    <property type="entry name" value="P-loop_NTPase"/>
</dbReference>
<feature type="transmembrane region" description="Helical" evidence="9">
    <location>
        <begin position="46"/>
        <end position="65"/>
    </location>
</feature>
<evidence type="ECO:0000256" key="5">
    <source>
        <dbReference type="ARBA" id="ARBA00022840"/>
    </source>
</evidence>
<dbReference type="Pfam" id="PF13807">
    <property type="entry name" value="GNVR"/>
    <property type="match status" value="1"/>
</dbReference>
<dbReference type="AlphaFoldDB" id="A0A2A2SIW9"/>
<evidence type="ECO:0000256" key="8">
    <source>
        <dbReference type="SAM" id="Coils"/>
    </source>
</evidence>
<comment type="subcellular location">
    <subcellularLocation>
        <location evidence="1">Cell membrane</location>
        <topology evidence="1">Multi-pass membrane protein</topology>
    </subcellularLocation>
</comment>
<dbReference type="Proteomes" id="UP000218151">
    <property type="component" value="Unassembled WGS sequence"/>
</dbReference>
<proteinExistence type="predicted"/>
<dbReference type="RefSeq" id="WP_095996323.1">
    <property type="nucleotide sequence ID" value="NZ_NSLI01000001.1"/>
</dbReference>
<feature type="domain" description="CobQ/CobB/MinD/ParA nucleotide binding" evidence="10">
    <location>
        <begin position="536"/>
        <end position="709"/>
    </location>
</feature>
<keyword evidence="7 9" id="KW-0472">Membrane</keyword>
<dbReference type="InterPro" id="IPR005702">
    <property type="entry name" value="Wzc-like_C"/>
</dbReference>
<evidence type="ECO:0000256" key="1">
    <source>
        <dbReference type="ARBA" id="ARBA00004651"/>
    </source>
</evidence>
<evidence type="ECO:0000256" key="2">
    <source>
        <dbReference type="ARBA" id="ARBA00022475"/>
    </source>
</evidence>
<evidence type="ECO:0000259" key="10">
    <source>
        <dbReference type="Pfam" id="PF01656"/>
    </source>
</evidence>
<evidence type="ECO:0000256" key="9">
    <source>
        <dbReference type="SAM" id="Phobius"/>
    </source>
</evidence>
<sequence length="731" mass="79730">MNQAQSVRQFTSGSVALLPADAFGGQEEQVSLVRQYTRIAWRWRKVIAGSIAAALLAGIIVTLLMTRQYTAQSTIEIAREGNAIVNIQGVERDATAGDQEFYQTQYGLLKARSLAERVATQLRLVDDPRFFEMFDVDPITLFPAGDRGGSAGDRARRIRVAGALLLDNVDVSPLRASRLIDLSFTSPDPQISAKVANAWSANFIQATLERRYEATSYARQFLENRIGQLRGRLEQSERALVNYASQQRILSVGTEKDSNSILGTNLETLNNELLKATADRVQAQARYEETRGRSGETSEALGNAALNTLRSKRAELAADYQRLLLQFKPEYPGARAIATQLAQLDRSIAREEQRVGGSLEGVYRGAVERERALQERVQQLTDDVLDLRRRSIQYNILQREVDTNRLLYNALLQRYREIGVAGGVGVNNVSVVDDADVPERPSSPRLVLNMILALLAGSAIGVMLAFYLEQTHESIDDAEEVERSLGVPLLGTVPKLTGRAPIDALRDRKSPLVDAYFAIQTSLQFSTESGVPRSLAVTSTRPAEGKSTTALALATLLARSKRKVVLVDGDLRSPSVHHLIGTGHERGVSNYLTGTDDLGSLVVHVDEFDFDAITAGPIPPNAAELLTGARLPQLIDALLRTYDHVIIDAPPVMGLADAPLIGTRTEAVVFAVESHGIRAGLARTALQRLAAANARIIGVVLTKFEPKRASTGYGYEYGYGYGDASRGAARA</sequence>
<evidence type="ECO:0000259" key="12">
    <source>
        <dbReference type="Pfam" id="PF13807"/>
    </source>
</evidence>
<dbReference type="Pfam" id="PF01656">
    <property type="entry name" value="CbiA"/>
    <property type="match status" value="1"/>
</dbReference>
<keyword evidence="5" id="KW-0067">ATP-binding</keyword>
<dbReference type="PANTHER" id="PTHR32309">
    <property type="entry name" value="TYROSINE-PROTEIN KINASE"/>
    <property type="match status" value="1"/>
</dbReference>
<name>A0A2A2SIW9_9SPHN</name>
<dbReference type="OrthoDB" id="230260at2"/>
<dbReference type="InterPro" id="IPR050445">
    <property type="entry name" value="Bact_polysacc_biosynth/exp"/>
</dbReference>
<dbReference type="PANTHER" id="PTHR32309:SF13">
    <property type="entry name" value="FERRIC ENTEROBACTIN TRANSPORT PROTEIN FEPE"/>
    <property type="match status" value="1"/>
</dbReference>
<evidence type="ECO:0000256" key="3">
    <source>
        <dbReference type="ARBA" id="ARBA00022692"/>
    </source>
</evidence>
<feature type="domain" description="Tyrosine-protein kinase G-rich" evidence="12">
    <location>
        <begin position="397"/>
        <end position="466"/>
    </location>
</feature>
<accession>A0A2A2SIW9</accession>
<protein>
    <submittedName>
        <fullName evidence="13">Exopolysaccharide biosynthesis protein</fullName>
    </submittedName>
</protein>
<evidence type="ECO:0000259" key="11">
    <source>
        <dbReference type="Pfam" id="PF02706"/>
    </source>
</evidence>
<dbReference type="Gene3D" id="3.40.50.300">
    <property type="entry name" value="P-loop containing nucleotide triphosphate hydrolases"/>
    <property type="match status" value="1"/>
</dbReference>
<dbReference type="InterPro" id="IPR002586">
    <property type="entry name" value="CobQ/CobB/MinD/ParA_Nub-bd_dom"/>
</dbReference>
<keyword evidence="8" id="KW-0175">Coiled coil</keyword>
<dbReference type="GO" id="GO:0004713">
    <property type="term" value="F:protein tyrosine kinase activity"/>
    <property type="evidence" value="ECO:0007669"/>
    <property type="project" value="TreeGrafter"/>
</dbReference>
<keyword evidence="14" id="KW-1185">Reference proteome</keyword>
<keyword evidence="6 9" id="KW-1133">Transmembrane helix</keyword>
<gene>
    <name evidence="13" type="ORF">CKY28_00130</name>
</gene>
<evidence type="ECO:0000256" key="4">
    <source>
        <dbReference type="ARBA" id="ARBA00022741"/>
    </source>
</evidence>
<dbReference type="EMBL" id="NSLI01000001">
    <property type="protein sequence ID" value="PAX09217.1"/>
    <property type="molecule type" value="Genomic_DNA"/>
</dbReference>
<evidence type="ECO:0000313" key="13">
    <source>
        <dbReference type="EMBL" id="PAX09217.1"/>
    </source>
</evidence>
<dbReference type="CDD" id="cd05387">
    <property type="entry name" value="BY-kinase"/>
    <property type="match status" value="1"/>
</dbReference>
<evidence type="ECO:0000256" key="6">
    <source>
        <dbReference type="ARBA" id="ARBA00022989"/>
    </source>
</evidence>
<comment type="caution">
    <text evidence="13">The sequence shown here is derived from an EMBL/GenBank/DDBJ whole genome shotgun (WGS) entry which is preliminary data.</text>
</comment>
<dbReference type="Pfam" id="PF02706">
    <property type="entry name" value="Wzz"/>
    <property type="match status" value="1"/>
</dbReference>
<keyword evidence="2" id="KW-1003">Cell membrane</keyword>
<reference evidence="14" key="1">
    <citation type="submission" date="2017-09" db="EMBL/GenBank/DDBJ databases">
        <authorList>
            <person name="Feng G."/>
            <person name="Zhu H."/>
        </authorList>
    </citation>
    <scope>NUCLEOTIDE SEQUENCE [LARGE SCALE GENOMIC DNA]</scope>
    <source>
        <strain evidence="14">1PNM-20</strain>
    </source>
</reference>
<keyword evidence="3 9" id="KW-0812">Transmembrane</keyword>
<feature type="domain" description="Polysaccharide chain length determinant N-terminal" evidence="11">
    <location>
        <begin position="36"/>
        <end position="122"/>
    </location>
</feature>
<dbReference type="GO" id="GO:0005524">
    <property type="term" value="F:ATP binding"/>
    <property type="evidence" value="ECO:0007669"/>
    <property type="project" value="UniProtKB-KW"/>
</dbReference>
<keyword evidence="4" id="KW-0547">Nucleotide-binding</keyword>
<evidence type="ECO:0000313" key="14">
    <source>
        <dbReference type="Proteomes" id="UP000218151"/>
    </source>
</evidence>
<dbReference type="GO" id="GO:0005886">
    <property type="term" value="C:plasma membrane"/>
    <property type="evidence" value="ECO:0007669"/>
    <property type="project" value="UniProtKB-SubCell"/>
</dbReference>